<protein>
    <submittedName>
        <fullName evidence="1">Uncharacterized protein</fullName>
    </submittedName>
</protein>
<gene>
    <name evidence="1" type="ORF">MVI01_41570</name>
    <name evidence="2" type="ORF">SAMN04488504_11963</name>
</gene>
<dbReference type="RefSeq" id="WP_090494649.1">
    <property type="nucleotide sequence ID" value="NZ_BJVY01000024.1"/>
</dbReference>
<evidence type="ECO:0000313" key="3">
    <source>
        <dbReference type="Proteomes" id="UP000198717"/>
    </source>
</evidence>
<dbReference type="EMBL" id="FNAJ01000019">
    <property type="protein sequence ID" value="SDF07497.1"/>
    <property type="molecule type" value="Genomic_DNA"/>
</dbReference>
<reference evidence="1 4" key="2">
    <citation type="submission" date="2019-07" db="EMBL/GenBank/DDBJ databases">
        <title>Whole genome shotgun sequence of Myxococcus virescens NBRC 100334.</title>
        <authorList>
            <person name="Hosoyama A."/>
            <person name="Uohara A."/>
            <person name="Ohji S."/>
            <person name="Ichikawa N."/>
        </authorList>
    </citation>
    <scope>NUCLEOTIDE SEQUENCE [LARGE SCALE GENOMIC DNA]</scope>
    <source>
        <strain evidence="1 4">NBRC 100334</strain>
    </source>
</reference>
<dbReference type="AlphaFoldDB" id="A0A511HFN9"/>
<evidence type="ECO:0000313" key="1">
    <source>
        <dbReference type="EMBL" id="GEL72373.1"/>
    </source>
</evidence>
<dbReference type="EMBL" id="BJVY01000024">
    <property type="protein sequence ID" value="GEL72373.1"/>
    <property type="molecule type" value="Genomic_DNA"/>
</dbReference>
<comment type="caution">
    <text evidence="1">The sequence shown here is derived from an EMBL/GenBank/DDBJ whole genome shotgun (WGS) entry which is preliminary data.</text>
</comment>
<keyword evidence="3" id="KW-1185">Reference proteome</keyword>
<reference evidence="2 3" key="1">
    <citation type="submission" date="2016-10" db="EMBL/GenBank/DDBJ databases">
        <authorList>
            <person name="Varghese N."/>
            <person name="Submissions S."/>
        </authorList>
    </citation>
    <scope>NUCLEOTIDE SEQUENCE [LARGE SCALE GENOMIC DNA]</scope>
    <source>
        <strain evidence="2 3">DSM 2260</strain>
    </source>
</reference>
<evidence type="ECO:0000313" key="2">
    <source>
        <dbReference type="EMBL" id="SDF07497.1"/>
    </source>
</evidence>
<organism evidence="1 4">
    <name type="scientific">Myxococcus virescens</name>
    <dbReference type="NCBI Taxonomy" id="83456"/>
    <lineage>
        <taxon>Bacteria</taxon>
        <taxon>Pseudomonadati</taxon>
        <taxon>Myxococcota</taxon>
        <taxon>Myxococcia</taxon>
        <taxon>Myxococcales</taxon>
        <taxon>Cystobacterineae</taxon>
        <taxon>Myxococcaceae</taxon>
        <taxon>Myxococcus</taxon>
    </lineage>
</organism>
<evidence type="ECO:0000313" key="4">
    <source>
        <dbReference type="Proteomes" id="UP000321224"/>
    </source>
</evidence>
<accession>A0A511HFN9</accession>
<proteinExistence type="predicted"/>
<sequence>MSMTQSGIRAATLLTVFLSGGTAWSEEVRLTIKDSPQPLATAAKRLETREGWGITYEEPLGALPAASPLDLTYTVTEATRADVTLQEEVLTRLLAQQAGKDAPRFRLVRAGGLWHITPVKGSPLDTPITMSRQERSLGEVLRALCAEVTRQSGTRVELGGTPGLQLETPITVDAVT</sequence>
<name>A0A511HFN9_9BACT</name>
<dbReference type="Proteomes" id="UP000198717">
    <property type="component" value="Unassembled WGS sequence"/>
</dbReference>
<dbReference type="Proteomes" id="UP000321224">
    <property type="component" value="Unassembled WGS sequence"/>
</dbReference>